<keyword evidence="5" id="KW-0283">Flagellar rotation</keyword>
<keyword evidence="4" id="KW-0145">Chemotaxis</keyword>
<comment type="subcellular location">
    <subcellularLocation>
        <location evidence="1">Cell membrane</location>
        <topology evidence="1">Peripheral membrane protein</topology>
        <orientation evidence="1">Cytoplasmic side</orientation>
    </subcellularLocation>
</comment>
<dbReference type="SUPFAM" id="SSF101801">
    <property type="entry name" value="Surface presentation of antigens (SPOA)"/>
    <property type="match status" value="1"/>
</dbReference>
<organism evidence="8 9">
    <name type="scientific">Desulforamulus aeronauticus DSM 10349</name>
    <dbReference type="NCBI Taxonomy" id="1121421"/>
    <lineage>
        <taxon>Bacteria</taxon>
        <taxon>Bacillati</taxon>
        <taxon>Bacillota</taxon>
        <taxon>Clostridia</taxon>
        <taxon>Eubacteriales</taxon>
        <taxon>Peptococcaceae</taxon>
        <taxon>Desulforamulus</taxon>
    </lineage>
</organism>
<evidence type="ECO:0000259" key="7">
    <source>
        <dbReference type="Pfam" id="PF01052"/>
    </source>
</evidence>
<evidence type="ECO:0000256" key="3">
    <source>
        <dbReference type="ARBA" id="ARBA00022475"/>
    </source>
</evidence>
<dbReference type="PRINTS" id="PR00956">
    <property type="entry name" value="FLGMOTORFLIN"/>
</dbReference>
<keyword evidence="6" id="KW-0472">Membrane</keyword>
<dbReference type="PANTHER" id="PTHR43484">
    <property type="match status" value="1"/>
</dbReference>
<dbReference type="AlphaFoldDB" id="A0A1M6RC84"/>
<dbReference type="Pfam" id="PF01052">
    <property type="entry name" value="FliMN_C"/>
    <property type="match status" value="1"/>
</dbReference>
<evidence type="ECO:0000256" key="4">
    <source>
        <dbReference type="ARBA" id="ARBA00022500"/>
    </source>
</evidence>
<dbReference type="STRING" id="1121421.SAMN02745123_01416"/>
<evidence type="ECO:0000256" key="6">
    <source>
        <dbReference type="ARBA" id="ARBA00023136"/>
    </source>
</evidence>
<feature type="domain" description="Flagellar motor switch protein FliN-like C-terminal" evidence="7">
    <location>
        <begin position="50"/>
        <end position="119"/>
    </location>
</feature>
<reference evidence="9" key="1">
    <citation type="submission" date="2016-11" db="EMBL/GenBank/DDBJ databases">
        <authorList>
            <person name="Varghese N."/>
            <person name="Submissions S."/>
        </authorList>
    </citation>
    <scope>NUCLEOTIDE SEQUENCE [LARGE SCALE GENOMIC DNA]</scope>
    <source>
        <strain evidence="9">DSM 10349</strain>
    </source>
</reference>
<keyword evidence="9" id="KW-1185">Reference proteome</keyword>
<evidence type="ECO:0000256" key="5">
    <source>
        <dbReference type="ARBA" id="ARBA00022779"/>
    </source>
</evidence>
<dbReference type="EMBL" id="FRAR01000010">
    <property type="protein sequence ID" value="SHK30105.1"/>
    <property type="molecule type" value="Genomic_DNA"/>
</dbReference>
<dbReference type="GO" id="GO:0006935">
    <property type="term" value="P:chemotaxis"/>
    <property type="evidence" value="ECO:0007669"/>
    <property type="project" value="UniProtKB-KW"/>
</dbReference>
<name>A0A1M6RC84_9FIRM</name>
<dbReference type="InterPro" id="IPR036429">
    <property type="entry name" value="SpoA-like_sf"/>
</dbReference>
<dbReference type="GO" id="GO:0071973">
    <property type="term" value="P:bacterial-type flagellum-dependent cell motility"/>
    <property type="evidence" value="ECO:0007669"/>
    <property type="project" value="InterPro"/>
</dbReference>
<evidence type="ECO:0000256" key="1">
    <source>
        <dbReference type="ARBA" id="ARBA00004413"/>
    </source>
</evidence>
<evidence type="ECO:0000313" key="8">
    <source>
        <dbReference type="EMBL" id="SHK30105.1"/>
    </source>
</evidence>
<dbReference type="GO" id="GO:0005886">
    <property type="term" value="C:plasma membrane"/>
    <property type="evidence" value="ECO:0007669"/>
    <property type="project" value="UniProtKB-SubCell"/>
</dbReference>
<accession>A0A1M6RC84</accession>
<dbReference type="Gene3D" id="2.30.330.10">
    <property type="entry name" value="SpoA-like"/>
    <property type="match status" value="1"/>
</dbReference>
<keyword evidence="8" id="KW-0966">Cell projection</keyword>
<dbReference type="GO" id="GO:0009425">
    <property type="term" value="C:bacterial-type flagellum basal body"/>
    <property type="evidence" value="ECO:0007669"/>
    <property type="project" value="InterPro"/>
</dbReference>
<dbReference type="InterPro" id="IPR001172">
    <property type="entry name" value="FliN_T3SS_HrcQb"/>
</dbReference>
<comment type="similarity">
    <text evidence="2">Belongs to the FliN/MopA/SpaO family.</text>
</comment>
<dbReference type="OrthoDB" id="9773459at2"/>
<dbReference type="Proteomes" id="UP000183997">
    <property type="component" value="Unassembled WGS sequence"/>
</dbReference>
<gene>
    <name evidence="8" type="ORF">SAMN02745123_01416</name>
</gene>
<dbReference type="PANTHER" id="PTHR43484:SF1">
    <property type="entry name" value="FLAGELLAR MOTOR SWITCH PROTEIN FLIN"/>
    <property type="match status" value="1"/>
</dbReference>
<protein>
    <submittedName>
        <fullName evidence="8">Flagellar motor switch protein FliN/FliY</fullName>
    </submittedName>
</protein>
<dbReference type="InterPro" id="IPR051469">
    <property type="entry name" value="FliN/MopA/SpaO"/>
</dbReference>
<evidence type="ECO:0000313" key="9">
    <source>
        <dbReference type="Proteomes" id="UP000183997"/>
    </source>
</evidence>
<sequence>MMTEKEIAAFLGELDGGASTRGEAAIKKVRFPPLDALQKDRAMKTGLGHIEDVKITISAELGDITMKFRDVLNLDVGSVLDLDKSAGDAINIYINDKKTALGEIIIVNDSFAVRIYSMIPPKTLRRETDHG</sequence>
<keyword evidence="3" id="KW-1003">Cell membrane</keyword>
<dbReference type="GO" id="GO:0003774">
    <property type="term" value="F:cytoskeletal motor activity"/>
    <property type="evidence" value="ECO:0007669"/>
    <property type="project" value="InterPro"/>
</dbReference>
<evidence type="ECO:0000256" key="2">
    <source>
        <dbReference type="ARBA" id="ARBA00009226"/>
    </source>
</evidence>
<dbReference type="InterPro" id="IPR001543">
    <property type="entry name" value="FliN-like_C"/>
</dbReference>
<keyword evidence="8" id="KW-0969">Cilium</keyword>
<proteinExistence type="inferred from homology"/>
<keyword evidence="8" id="KW-0282">Flagellum</keyword>
<dbReference type="RefSeq" id="WP_072912363.1">
    <property type="nucleotide sequence ID" value="NZ_FRAR01000010.1"/>
</dbReference>